<sequence length="208" mass="24155">MGFPNLKSYYYAALLTSVINAHTTKQPPQWVVLENQLCTNNDLSSTLWTPKHERPRTTDMLPTTKLLLSTWDNCREKLCSAHPWALAAPIKTLHHCNGTFPHQKWEERGITHMYPLYTSEGLIHFPDLQTEFSLPSNFTFAYLQLKALLKDNSIHNRRQTLRTTVTKFEMQCMSATTPKKVLSTCYDSLANLKTDDTWKFMNDWQEDL</sequence>
<evidence type="ECO:0000313" key="1">
    <source>
        <dbReference type="EMBL" id="CAH2312301.1"/>
    </source>
</evidence>
<evidence type="ECO:0000313" key="2">
    <source>
        <dbReference type="Proteomes" id="UP001295444"/>
    </source>
</evidence>
<name>A0AAD1T0G0_PELCU</name>
<dbReference type="EMBL" id="OW240919">
    <property type="protein sequence ID" value="CAH2312301.1"/>
    <property type="molecule type" value="Genomic_DNA"/>
</dbReference>
<proteinExistence type="predicted"/>
<dbReference type="AlphaFoldDB" id="A0AAD1T0G0"/>
<organism evidence="1 2">
    <name type="scientific">Pelobates cultripes</name>
    <name type="common">Western spadefoot toad</name>
    <dbReference type="NCBI Taxonomy" id="61616"/>
    <lineage>
        <taxon>Eukaryota</taxon>
        <taxon>Metazoa</taxon>
        <taxon>Chordata</taxon>
        <taxon>Craniata</taxon>
        <taxon>Vertebrata</taxon>
        <taxon>Euteleostomi</taxon>
        <taxon>Amphibia</taxon>
        <taxon>Batrachia</taxon>
        <taxon>Anura</taxon>
        <taxon>Pelobatoidea</taxon>
        <taxon>Pelobatidae</taxon>
        <taxon>Pelobates</taxon>
    </lineage>
</organism>
<keyword evidence="2" id="KW-1185">Reference proteome</keyword>
<reference evidence="1" key="1">
    <citation type="submission" date="2022-03" db="EMBL/GenBank/DDBJ databases">
        <authorList>
            <person name="Alioto T."/>
            <person name="Alioto T."/>
            <person name="Gomez Garrido J."/>
        </authorList>
    </citation>
    <scope>NUCLEOTIDE SEQUENCE</scope>
</reference>
<gene>
    <name evidence="1" type="ORF">PECUL_23A036027</name>
</gene>
<dbReference type="Proteomes" id="UP001295444">
    <property type="component" value="Chromosome 08"/>
</dbReference>
<protein>
    <submittedName>
        <fullName evidence="1">Uncharacterized protein</fullName>
    </submittedName>
</protein>
<accession>A0AAD1T0G0</accession>